<proteinExistence type="predicted"/>
<reference evidence="1" key="1">
    <citation type="submission" date="2014-09" db="EMBL/GenBank/DDBJ databases">
        <authorList>
            <person name="Magalhaes I.L.F."/>
            <person name="Oliveira U."/>
            <person name="Santos F.R."/>
            <person name="Vidigal T.H.D.A."/>
            <person name="Brescovit A.D."/>
            <person name="Santos A.J."/>
        </authorList>
    </citation>
    <scope>NUCLEOTIDE SEQUENCE</scope>
    <source>
        <tissue evidence="1">Shoot tissue taken approximately 20 cm above the soil surface</tissue>
    </source>
</reference>
<name>A0A0A9H1F1_ARUDO</name>
<reference evidence="1" key="2">
    <citation type="journal article" date="2015" name="Data Brief">
        <title>Shoot transcriptome of the giant reed, Arundo donax.</title>
        <authorList>
            <person name="Barrero R.A."/>
            <person name="Guerrero F.D."/>
            <person name="Moolhuijzen P."/>
            <person name="Goolsby J.A."/>
            <person name="Tidwell J."/>
            <person name="Bellgard S.E."/>
            <person name="Bellgard M.I."/>
        </authorList>
    </citation>
    <scope>NUCLEOTIDE SEQUENCE</scope>
    <source>
        <tissue evidence="1">Shoot tissue taken approximately 20 cm above the soil surface</tissue>
    </source>
</reference>
<sequence>MRLIGNVRADRQ</sequence>
<organism evidence="1">
    <name type="scientific">Arundo donax</name>
    <name type="common">Giant reed</name>
    <name type="synonym">Donax arundinaceus</name>
    <dbReference type="NCBI Taxonomy" id="35708"/>
    <lineage>
        <taxon>Eukaryota</taxon>
        <taxon>Viridiplantae</taxon>
        <taxon>Streptophyta</taxon>
        <taxon>Embryophyta</taxon>
        <taxon>Tracheophyta</taxon>
        <taxon>Spermatophyta</taxon>
        <taxon>Magnoliopsida</taxon>
        <taxon>Liliopsida</taxon>
        <taxon>Poales</taxon>
        <taxon>Poaceae</taxon>
        <taxon>PACMAD clade</taxon>
        <taxon>Arundinoideae</taxon>
        <taxon>Arundineae</taxon>
        <taxon>Arundo</taxon>
    </lineage>
</organism>
<protein>
    <submittedName>
        <fullName evidence="1">Uncharacterized protein</fullName>
    </submittedName>
</protein>
<accession>A0A0A9H1F1</accession>
<evidence type="ECO:0000313" key="1">
    <source>
        <dbReference type="EMBL" id="JAE29599.1"/>
    </source>
</evidence>
<dbReference type="EMBL" id="GBRH01168297">
    <property type="protein sequence ID" value="JAE29599.1"/>
    <property type="molecule type" value="Transcribed_RNA"/>
</dbReference>